<dbReference type="GO" id="GO:0008320">
    <property type="term" value="F:protein transmembrane transporter activity"/>
    <property type="evidence" value="ECO:0007669"/>
    <property type="project" value="InterPro"/>
</dbReference>
<dbReference type="InterPro" id="IPR045238">
    <property type="entry name" value="Tim23-like"/>
</dbReference>
<evidence type="ECO:0000256" key="7">
    <source>
        <dbReference type="ARBA" id="ARBA00023136"/>
    </source>
</evidence>
<dbReference type="Pfam" id="PF02466">
    <property type="entry name" value="Tim17"/>
    <property type="match status" value="1"/>
</dbReference>
<keyword evidence="3" id="KW-0812">Transmembrane</keyword>
<comment type="subcellular location">
    <subcellularLocation>
        <location evidence="1 8">Mitochondrion inner membrane</location>
        <topology evidence="1 8">Multi-pass membrane protein</topology>
    </subcellularLocation>
</comment>
<comment type="function">
    <text evidence="8">Essential component of the TIM23 complex, a complex that mediates the translocation of transit peptide-containing proteins across the mitochondrial inner membrane.</text>
</comment>
<keyword evidence="7" id="KW-0472">Membrane</keyword>
<dbReference type="GO" id="GO:0005744">
    <property type="term" value="C:TIM23 mitochondrial import inner membrane translocase complex"/>
    <property type="evidence" value="ECO:0007669"/>
    <property type="project" value="InterPro"/>
</dbReference>
<evidence type="ECO:0000313" key="9">
    <source>
        <dbReference type="EnsemblPlants" id="Bo2g078980.1"/>
    </source>
</evidence>
<comment type="similarity">
    <text evidence="2 8">Belongs to the Tim17/Tim22/Tim23 family.</text>
</comment>
<evidence type="ECO:0000256" key="2">
    <source>
        <dbReference type="ARBA" id="ARBA00008444"/>
    </source>
</evidence>
<reference evidence="9" key="2">
    <citation type="submission" date="2015-03" db="UniProtKB">
        <authorList>
            <consortium name="EnsemblPlants"/>
        </authorList>
    </citation>
    <scope>IDENTIFICATION</scope>
</reference>
<dbReference type="NCBIfam" id="TIGR00983">
    <property type="entry name" value="3a0801s02tim23"/>
    <property type="match status" value="1"/>
</dbReference>
<keyword evidence="5" id="KW-1133">Transmembrane helix</keyword>
<evidence type="ECO:0000256" key="5">
    <source>
        <dbReference type="ARBA" id="ARBA00022989"/>
    </source>
</evidence>
<evidence type="ECO:0000256" key="6">
    <source>
        <dbReference type="ARBA" id="ARBA00023128"/>
    </source>
</evidence>
<name>A0A0D3AQ61_BRAOL</name>
<accession>A0A0D3AQ61</accession>
<dbReference type="eggNOG" id="KOG3324">
    <property type="taxonomic scope" value="Eukaryota"/>
</dbReference>
<evidence type="ECO:0000313" key="10">
    <source>
        <dbReference type="Proteomes" id="UP000032141"/>
    </source>
</evidence>
<dbReference type="STRING" id="109376.A0A0D3AQ61"/>
<sequence length="192" mass="20533">MAANNNRSGQESDENTRLYNPYQNFEVPIKSQYLYKLPTSPEYLFTEESLKQRRSWGENLTFYTGTAYLGGSVSGATVGIFTGVKNFESGDTTKLKINRILNSSGHTGRTWGNRIGIIGLMYAGIESGVVAAMDRDDVWTSVVAGLGTGAVFRAARGVRSAAVAGALGGLAAGAVVAGKQVVKRVSPELRLF</sequence>
<evidence type="ECO:0000256" key="4">
    <source>
        <dbReference type="ARBA" id="ARBA00022792"/>
    </source>
</evidence>
<evidence type="ECO:0000256" key="1">
    <source>
        <dbReference type="ARBA" id="ARBA00004448"/>
    </source>
</evidence>
<dbReference type="GO" id="GO:0030150">
    <property type="term" value="P:protein import into mitochondrial matrix"/>
    <property type="evidence" value="ECO:0007669"/>
    <property type="project" value="InterPro"/>
</dbReference>
<reference evidence="9 10" key="1">
    <citation type="journal article" date="2014" name="Genome Biol.">
        <title>Transcriptome and methylome profiling reveals relics of genome dominance in the mesopolyploid Brassica oleracea.</title>
        <authorList>
            <person name="Parkin I.A."/>
            <person name="Koh C."/>
            <person name="Tang H."/>
            <person name="Robinson S.J."/>
            <person name="Kagale S."/>
            <person name="Clarke W.E."/>
            <person name="Town C.D."/>
            <person name="Nixon J."/>
            <person name="Krishnakumar V."/>
            <person name="Bidwell S.L."/>
            <person name="Denoeud F."/>
            <person name="Belcram H."/>
            <person name="Links M.G."/>
            <person name="Just J."/>
            <person name="Clarke C."/>
            <person name="Bender T."/>
            <person name="Huebert T."/>
            <person name="Mason A.S."/>
            <person name="Pires J.C."/>
            <person name="Barker G."/>
            <person name="Moore J."/>
            <person name="Walley P.G."/>
            <person name="Manoli S."/>
            <person name="Batley J."/>
            <person name="Edwards D."/>
            <person name="Nelson M.N."/>
            <person name="Wang X."/>
            <person name="Paterson A.H."/>
            <person name="King G."/>
            <person name="Bancroft I."/>
            <person name="Chalhoub B."/>
            <person name="Sharpe A.G."/>
        </authorList>
    </citation>
    <scope>NUCLEOTIDE SEQUENCE</scope>
    <source>
        <strain evidence="9 10">cv. TO1000</strain>
    </source>
</reference>
<dbReference type="AlphaFoldDB" id="A0A0D3AQ61"/>
<dbReference type="PANTHER" id="PTHR15371">
    <property type="entry name" value="TIM23"/>
    <property type="match status" value="1"/>
</dbReference>
<dbReference type="Proteomes" id="UP000032141">
    <property type="component" value="Chromosome C2"/>
</dbReference>
<keyword evidence="8" id="KW-0653">Protein transport</keyword>
<keyword evidence="8" id="KW-0813">Transport</keyword>
<comment type="subunit">
    <text evidence="8">Component of the TIM23 complex, at least composed of TIM23, TIM17, TIM50 and TIM21.</text>
</comment>
<dbReference type="HOGENOM" id="CLU_118311_0_0_1"/>
<proteinExistence type="inferred from homology"/>
<dbReference type="OMA" id="DHELNHT"/>
<dbReference type="Gramene" id="Bo2g078980.1">
    <property type="protein sequence ID" value="Bo2g078980.1"/>
    <property type="gene ID" value="Bo2g078980"/>
</dbReference>
<dbReference type="InterPro" id="IPR005681">
    <property type="entry name" value="Tim23"/>
</dbReference>
<protein>
    <recommendedName>
        <fullName evidence="8">Mitochondrial import inner membrane translocase subunit TIM23</fullName>
    </recommendedName>
</protein>
<evidence type="ECO:0000256" key="3">
    <source>
        <dbReference type="ARBA" id="ARBA00022692"/>
    </source>
</evidence>
<dbReference type="EnsemblPlants" id="Bo2g078980.1">
    <property type="protein sequence ID" value="Bo2g078980.1"/>
    <property type="gene ID" value="Bo2g078980"/>
</dbReference>
<organism evidence="9 10">
    <name type="scientific">Brassica oleracea var. oleracea</name>
    <dbReference type="NCBI Taxonomy" id="109376"/>
    <lineage>
        <taxon>Eukaryota</taxon>
        <taxon>Viridiplantae</taxon>
        <taxon>Streptophyta</taxon>
        <taxon>Embryophyta</taxon>
        <taxon>Tracheophyta</taxon>
        <taxon>Spermatophyta</taxon>
        <taxon>Magnoliopsida</taxon>
        <taxon>eudicotyledons</taxon>
        <taxon>Gunneridae</taxon>
        <taxon>Pentapetalae</taxon>
        <taxon>rosids</taxon>
        <taxon>malvids</taxon>
        <taxon>Brassicales</taxon>
        <taxon>Brassicaceae</taxon>
        <taxon>Brassiceae</taxon>
        <taxon>Brassica</taxon>
    </lineage>
</organism>
<keyword evidence="6 8" id="KW-0496">Mitochondrion</keyword>
<keyword evidence="10" id="KW-1185">Reference proteome</keyword>
<keyword evidence="4 8" id="KW-0999">Mitochondrion inner membrane</keyword>
<dbReference type="PANTHER" id="PTHR15371:SF0">
    <property type="entry name" value="SD19278P"/>
    <property type="match status" value="1"/>
</dbReference>
<keyword evidence="8" id="KW-0811">Translocation</keyword>
<evidence type="ECO:0000256" key="8">
    <source>
        <dbReference type="RuleBase" id="RU364003"/>
    </source>
</evidence>